<dbReference type="RefSeq" id="WP_283174316.1">
    <property type="nucleotide sequence ID" value="NZ_JAPNOA010000039.1"/>
</dbReference>
<dbReference type="SUPFAM" id="SSF160991">
    <property type="entry name" value="CV3147-like"/>
    <property type="match status" value="1"/>
</dbReference>
<dbReference type="InterPro" id="IPR027479">
    <property type="entry name" value="S-Me-THD_N_sf"/>
</dbReference>
<accession>A0A9X3EF65</accession>
<protein>
    <submittedName>
        <fullName evidence="4">DUF917 family protein</fullName>
    </submittedName>
</protein>
<dbReference type="AlphaFoldDB" id="A0A9X3EF65"/>
<keyword evidence="1" id="KW-0812">Transmembrane</keyword>
<dbReference type="EMBL" id="JAPNOA010000039">
    <property type="protein sequence ID" value="MCY0966105.1"/>
    <property type="molecule type" value="Genomic_DNA"/>
</dbReference>
<organism evidence="4 5">
    <name type="scientific">Parathalassolituus penaei</name>
    <dbReference type="NCBI Taxonomy" id="2997323"/>
    <lineage>
        <taxon>Bacteria</taxon>
        <taxon>Pseudomonadati</taxon>
        <taxon>Pseudomonadota</taxon>
        <taxon>Gammaproteobacteria</taxon>
        <taxon>Oceanospirillales</taxon>
        <taxon>Oceanospirillaceae</taxon>
        <taxon>Parathalassolituus</taxon>
    </lineage>
</organism>
<evidence type="ECO:0000256" key="1">
    <source>
        <dbReference type="SAM" id="Phobius"/>
    </source>
</evidence>
<comment type="caution">
    <text evidence="4">The sequence shown here is derived from an EMBL/GenBank/DDBJ whole genome shotgun (WGS) entry which is preliminary data.</text>
</comment>
<evidence type="ECO:0000259" key="2">
    <source>
        <dbReference type="Pfam" id="PF06032"/>
    </source>
</evidence>
<keyword evidence="1" id="KW-0472">Membrane</keyword>
<feature type="domain" description="S-Me-THD N-terminal" evidence="2">
    <location>
        <begin position="9"/>
        <end position="163"/>
    </location>
</feature>
<dbReference type="Gene3D" id="2.40.390.10">
    <property type="entry name" value="CV3147-like"/>
    <property type="match status" value="1"/>
</dbReference>
<proteinExistence type="predicted"/>
<dbReference type="InterPro" id="IPR010318">
    <property type="entry name" value="S-Me-THD_N"/>
</dbReference>
<keyword evidence="1" id="KW-1133">Transmembrane helix</keyword>
<name>A0A9X3EF65_9GAMM</name>
<sequence length="399" mass="42018">MATSVSLEQLRSLVYGACFLASGGGGPISMALQFLERMKGPVPMVALHELSSFASDTDQVLILADMGSPDKAAEGFGYTAPINVFHTMKDYLAQTGSGNVSYLLPIELGAVNSLIPFFIASQLPTALPVVDADPSGRSVPQLNETLLDASGQAICPAAVASDTAADGSVVSQIFLGMDATTLEDQSRVAVSGEIYHEVAGLACYPMSAAWLGSSAGSQALVPGSLSAAMLVGDLMQTTQSVAALQGLLDVLKVSNYVLFEGVLSDMKNSTEGGFDIGKMIFTDTAGEEFWVYYKNESLLAWDPLNKVAKVIAPDCINLVLTADFTDPATGKSVAAGSPLSTADVVKGMSCRVWGTSCSEKMRTTRMETLFMANIQQIEQAYPDDGLQVQTYVPIEKLNG</sequence>
<keyword evidence="5" id="KW-1185">Reference proteome</keyword>
<dbReference type="InterPro" id="IPR048350">
    <property type="entry name" value="S-Me-THD-like_C"/>
</dbReference>
<dbReference type="Gene3D" id="3.40.1610.10">
    <property type="entry name" value="CV3147-like domain"/>
    <property type="match status" value="1"/>
</dbReference>
<dbReference type="InterPro" id="IPR024071">
    <property type="entry name" value="S-Me-THD_C_sf"/>
</dbReference>
<evidence type="ECO:0000313" key="4">
    <source>
        <dbReference type="EMBL" id="MCY0966105.1"/>
    </source>
</evidence>
<feature type="domain" description="S-Me-THD-like C-terminal" evidence="3">
    <location>
        <begin position="195"/>
        <end position="366"/>
    </location>
</feature>
<dbReference type="Proteomes" id="UP001150830">
    <property type="component" value="Unassembled WGS sequence"/>
</dbReference>
<dbReference type="Pfam" id="PF06032">
    <property type="entry name" value="S-Me-THD_N"/>
    <property type="match status" value="1"/>
</dbReference>
<dbReference type="Pfam" id="PF20906">
    <property type="entry name" value="S-Me-THD_C"/>
    <property type="match status" value="1"/>
</dbReference>
<evidence type="ECO:0000313" key="5">
    <source>
        <dbReference type="Proteomes" id="UP001150830"/>
    </source>
</evidence>
<reference evidence="4" key="1">
    <citation type="submission" date="2022-11" db="EMBL/GenBank/DDBJ databases">
        <title>Parathalassolutuus dongxingensis gen. nov., sp. nov., a novel member of family Oceanospirillaceae isolated from a coastal shrimp pond in Guangxi, China.</title>
        <authorList>
            <person name="Chen H."/>
        </authorList>
    </citation>
    <scope>NUCLEOTIDE SEQUENCE</scope>
    <source>
        <strain evidence="4">G-43</strain>
    </source>
</reference>
<gene>
    <name evidence="4" type="ORF">OUO13_13000</name>
</gene>
<evidence type="ECO:0000259" key="3">
    <source>
        <dbReference type="Pfam" id="PF20906"/>
    </source>
</evidence>
<feature type="transmembrane region" description="Helical" evidence="1">
    <location>
        <begin position="12"/>
        <end position="35"/>
    </location>
</feature>